<dbReference type="GO" id="GO:0044205">
    <property type="term" value="P:'de novo' UMP biosynthetic process"/>
    <property type="evidence" value="ECO:0007669"/>
    <property type="project" value="UniProtKB-UniPathway"/>
</dbReference>
<dbReference type="AlphaFoldDB" id="A0A0W8F5A9"/>
<dbReference type="PANTHER" id="PTHR19278">
    <property type="entry name" value="OROTATE PHOSPHORIBOSYLTRANSFERASE"/>
    <property type="match status" value="1"/>
</dbReference>
<dbReference type="EMBL" id="LNQE01001516">
    <property type="protein sequence ID" value="KUG16044.1"/>
    <property type="molecule type" value="Genomic_DNA"/>
</dbReference>
<comment type="caution">
    <text evidence="8">The sequence shown here is derived from an EMBL/GenBank/DDBJ whole genome shotgun (WGS) entry which is preliminary data.</text>
</comment>
<dbReference type="HAMAP" id="MF_01208">
    <property type="entry name" value="PyrE"/>
    <property type="match status" value="1"/>
</dbReference>
<organism evidence="8">
    <name type="scientific">hydrocarbon metagenome</name>
    <dbReference type="NCBI Taxonomy" id="938273"/>
    <lineage>
        <taxon>unclassified sequences</taxon>
        <taxon>metagenomes</taxon>
        <taxon>ecological metagenomes</taxon>
    </lineage>
</organism>
<evidence type="ECO:0000256" key="1">
    <source>
        <dbReference type="ARBA" id="ARBA00004889"/>
    </source>
</evidence>
<dbReference type="FunFam" id="3.40.50.2020:FF:000029">
    <property type="entry name" value="Orotate phosphoribosyltransferase"/>
    <property type="match status" value="1"/>
</dbReference>
<evidence type="ECO:0000313" key="8">
    <source>
        <dbReference type="EMBL" id="KUG16044.1"/>
    </source>
</evidence>
<evidence type="ECO:0000256" key="2">
    <source>
        <dbReference type="ARBA" id="ARBA00011971"/>
    </source>
</evidence>
<protein>
    <recommendedName>
        <fullName evidence="2">orotate phosphoribosyltransferase</fullName>
        <ecNumber evidence="2">2.4.2.10</ecNumber>
    </recommendedName>
</protein>
<dbReference type="GO" id="GO:0004588">
    <property type="term" value="F:orotate phosphoribosyltransferase activity"/>
    <property type="evidence" value="ECO:0007669"/>
    <property type="project" value="UniProtKB-EC"/>
</dbReference>
<keyword evidence="4 8" id="KW-0808">Transferase</keyword>
<dbReference type="CDD" id="cd06223">
    <property type="entry name" value="PRTases_typeI"/>
    <property type="match status" value="1"/>
</dbReference>
<gene>
    <name evidence="8" type="ORF">ASZ90_014271</name>
</gene>
<dbReference type="NCBIfam" id="TIGR00336">
    <property type="entry name" value="pyrE"/>
    <property type="match status" value="1"/>
</dbReference>
<dbReference type="InterPro" id="IPR029057">
    <property type="entry name" value="PRTase-like"/>
</dbReference>
<name>A0A0W8F5A9_9ZZZZ</name>
<evidence type="ECO:0000259" key="7">
    <source>
        <dbReference type="Pfam" id="PF00156"/>
    </source>
</evidence>
<keyword evidence="6" id="KW-0665">Pyrimidine biosynthesis</keyword>
<comment type="pathway">
    <text evidence="1">Pyrimidine metabolism; UMP biosynthesis via de novo pathway; UMP from orotate: step 1/2.</text>
</comment>
<dbReference type="GO" id="GO:0019856">
    <property type="term" value="P:pyrimidine nucleobase biosynthetic process"/>
    <property type="evidence" value="ECO:0007669"/>
    <property type="project" value="TreeGrafter"/>
</dbReference>
<feature type="domain" description="Phosphoribosyltransferase" evidence="7">
    <location>
        <begin position="93"/>
        <end position="160"/>
    </location>
</feature>
<dbReference type="Pfam" id="PF00156">
    <property type="entry name" value="Pribosyltran"/>
    <property type="match status" value="1"/>
</dbReference>
<dbReference type="InterPro" id="IPR023031">
    <property type="entry name" value="OPRT"/>
</dbReference>
<evidence type="ECO:0000256" key="5">
    <source>
        <dbReference type="ARBA" id="ARBA00022842"/>
    </source>
</evidence>
<dbReference type="UniPathway" id="UPA00070">
    <property type="reaction ID" value="UER00119"/>
</dbReference>
<dbReference type="SUPFAM" id="SSF53271">
    <property type="entry name" value="PRTase-like"/>
    <property type="match status" value="1"/>
</dbReference>
<dbReference type="EC" id="2.4.2.10" evidence="2"/>
<sequence length="185" mass="20141">MNDRDRLLELLIERSLEIRPVTLSSGRKSDYYIDCKRVTLSPEGAYLTAKLMLEQIHPQVSAIGGLTLGADPIVSSISVLSHLQGRGLAALIVRKEPKKHGTMSYVEGPALEKGSKVAVVEDVVTSGASLLRAIDRIAAAGYEPVQALTILDREEGGREVIEERGFSLQALYDRSDLGLDKKKAE</sequence>
<evidence type="ECO:0000256" key="3">
    <source>
        <dbReference type="ARBA" id="ARBA00022676"/>
    </source>
</evidence>
<evidence type="ECO:0000256" key="4">
    <source>
        <dbReference type="ARBA" id="ARBA00022679"/>
    </source>
</evidence>
<dbReference type="InterPro" id="IPR000836">
    <property type="entry name" value="PRTase_dom"/>
</dbReference>
<reference evidence="8" key="1">
    <citation type="journal article" date="2015" name="Proc. Natl. Acad. Sci. U.S.A.">
        <title>Networks of energetic and metabolic interactions define dynamics in microbial communities.</title>
        <authorList>
            <person name="Embree M."/>
            <person name="Liu J.K."/>
            <person name="Al-Bassam M.M."/>
            <person name="Zengler K."/>
        </authorList>
    </citation>
    <scope>NUCLEOTIDE SEQUENCE</scope>
</reference>
<accession>A0A0W8F5A9</accession>
<dbReference type="PANTHER" id="PTHR19278:SF9">
    <property type="entry name" value="URIDINE 5'-MONOPHOSPHATE SYNTHASE"/>
    <property type="match status" value="1"/>
</dbReference>
<dbReference type="InterPro" id="IPR004467">
    <property type="entry name" value="Or_phspho_trans_dom"/>
</dbReference>
<proteinExistence type="inferred from homology"/>
<dbReference type="Gene3D" id="3.40.50.2020">
    <property type="match status" value="1"/>
</dbReference>
<keyword evidence="5" id="KW-0460">Magnesium</keyword>
<keyword evidence="3 8" id="KW-0328">Glycosyltransferase</keyword>
<evidence type="ECO:0000256" key="6">
    <source>
        <dbReference type="ARBA" id="ARBA00022975"/>
    </source>
</evidence>